<dbReference type="EMBL" id="JAIWYP010000012">
    <property type="protein sequence ID" value="KAH3728998.1"/>
    <property type="molecule type" value="Genomic_DNA"/>
</dbReference>
<proteinExistence type="predicted"/>
<dbReference type="Gene3D" id="2.60.120.40">
    <property type="match status" value="1"/>
</dbReference>
<dbReference type="AlphaFoldDB" id="A0A9D4HTL0"/>
<dbReference type="InterPro" id="IPR008983">
    <property type="entry name" value="Tumour_necrosis_fac-like_dom"/>
</dbReference>
<keyword evidence="2" id="KW-1185">Reference proteome</keyword>
<reference evidence="1" key="2">
    <citation type="submission" date="2020-11" db="EMBL/GenBank/DDBJ databases">
        <authorList>
            <person name="McCartney M.A."/>
            <person name="Auch B."/>
            <person name="Kono T."/>
            <person name="Mallez S."/>
            <person name="Becker A."/>
            <person name="Gohl D.M."/>
            <person name="Silverstein K.A.T."/>
            <person name="Koren S."/>
            <person name="Bechman K.B."/>
            <person name="Herman A."/>
            <person name="Abrahante J.E."/>
            <person name="Garbe J."/>
        </authorList>
    </citation>
    <scope>NUCLEOTIDE SEQUENCE</scope>
    <source>
        <strain evidence="1">Duluth1</strain>
        <tissue evidence="1">Whole animal</tissue>
    </source>
</reference>
<reference evidence="1" key="1">
    <citation type="journal article" date="2019" name="bioRxiv">
        <title>The Genome of the Zebra Mussel, Dreissena polymorpha: A Resource for Invasive Species Research.</title>
        <authorList>
            <person name="McCartney M.A."/>
            <person name="Auch B."/>
            <person name="Kono T."/>
            <person name="Mallez S."/>
            <person name="Zhang Y."/>
            <person name="Obille A."/>
            <person name="Becker A."/>
            <person name="Abrahante J.E."/>
            <person name="Garbe J."/>
            <person name="Badalamenti J.P."/>
            <person name="Herman A."/>
            <person name="Mangelson H."/>
            <person name="Liachko I."/>
            <person name="Sullivan S."/>
            <person name="Sone E.D."/>
            <person name="Koren S."/>
            <person name="Silverstein K.A.T."/>
            <person name="Beckman K.B."/>
            <person name="Gohl D.M."/>
        </authorList>
    </citation>
    <scope>NUCLEOTIDE SEQUENCE</scope>
    <source>
        <strain evidence="1">Duluth1</strain>
        <tissue evidence="1">Whole animal</tissue>
    </source>
</reference>
<evidence type="ECO:0000313" key="2">
    <source>
        <dbReference type="Proteomes" id="UP000828390"/>
    </source>
</evidence>
<protein>
    <submittedName>
        <fullName evidence="1">Uncharacterized protein</fullName>
    </submittedName>
</protein>
<evidence type="ECO:0000313" key="1">
    <source>
        <dbReference type="EMBL" id="KAH3728998.1"/>
    </source>
</evidence>
<comment type="caution">
    <text evidence="1">The sequence shown here is derived from an EMBL/GenBank/DDBJ whole genome shotgun (WGS) entry which is preliminary data.</text>
</comment>
<dbReference type="Proteomes" id="UP000828390">
    <property type="component" value="Unassembled WGS sequence"/>
</dbReference>
<gene>
    <name evidence="1" type="ORF">DPMN_054961</name>
</gene>
<accession>A0A9D4HTL0</accession>
<organism evidence="1 2">
    <name type="scientific">Dreissena polymorpha</name>
    <name type="common">Zebra mussel</name>
    <name type="synonym">Mytilus polymorpha</name>
    <dbReference type="NCBI Taxonomy" id="45954"/>
    <lineage>
        <taxon>Eukaryota</taxon>
        <taxon>Metazoa</taxon>
        <taxon>Spiralia</taxon>
        <taxon>Lophotrochozoa</taxon>
        <taxon>Mollusca</taxon>
        <taxon>Bivalvia</taxon>
        <taxon>Autobranchia</taxon>
        <taxon>Heteroconchia</taxon>
        <taxon>Euheterodonta</taxon>
        <taxon>Imparidentia</taxon>
        <taxon>Neoheterodontei</taxon>
        <taxon>Myida</taxon>
        <taxon>Dreissenoidea</taxon>
        <taxon>Dreissenidae</taxon>
        <taxon>Dreissena</taxon>
    </lineage>
</organism>
<sequence>MTEANNVAYFELVIDGKIVDDVFVDASHTAELRTSAEFWLLHLNAGSEVWIQTLAGNCIHGRCHTMFSGYSCSKHNATLIVISCLKVYNLNWAFENKSYCSCSKESIYQ</sequence>
<name>A0A9D4HTL0_DREPO</name>